<comment type="similarity">
    <text evidence="2">Belongs to the VPS54 family.</text>
</comment>
<feature type="domain" description="Vacuolar protein sorting-associated protein 54 C-terminal" evidence="9">
    <location>
        <begin position="787"/>
        <end position="932"/>
    </location>
</feature>
<feature type="compositionally biased region" description="Low complexity" evidence="8">
    <location>
        <begin position="504"/>
        <end position="517"/>
    </location>
</feature>
<reference evidence="10" key="1">
    <citation type="submission" date="2022-11" db="EMBL/GenBank/DDBJ databases">
        <authorList>
            <person name="Scott C."/>
            <person name="Bruce N."/>
        </authorList>
    </citation>
    <scope>NUCLEOTIDE SEQUENCE</scope>
</reference>
<accession>A0A9P1H0Q6</accession>
<dbReference type="PANTHER" id="PTHR12965:SF0">
    <property type="entry name" value="VACUOLAR PROTEIN SORTING-ASSOCIATED PROTEIN 54"/>
    <property type="match status" value="1"/>
</dbReference>
<dbReference type="GO" id="GO:0000938">
    <property type="term" value="C:GARP complex"/>
    <property type="evidence" value="ECO:0007669"/>
    <property type="project" value="InterPro"/>
</dbReference>
<comment type="subcellular location">
    <subcellularLocation>
        <location evidence="1">Golgi apparatus</location>
        <location evidence="1">trans-Golgi network</location>
    </subcellularLocation>
</comment>
<feature type="region of interest" description="Disordered" evidence="8">
    <location>
        <begin position="1"/>
        <end position="100"/>
    </location>
</feature>
<evidence type="ECO:0000256" key="1">
    <source>
        <dbReference type="ARBA" id="ARBA00004601"/>
    </source>
</evidence>
<keyword evidence="4" id="KW-0653">Protein transport</keyword>
<evidence type="ECO:0000313" key="11">
    <source>
        <dbReference type="Proteomes" id="UP000838763"/>
    </source>
</evidence>
<feature type="compositionally biased region" description="Low complexity" evidence="8">
    <location>
        <begin position="764"/>
        <end position="774"/>
    </location>
</feature>
<dbReference type="InterPro" id="IPR012501">
    <property type="entry name" value="Vps54_C"/>
</dbReference>
<dbReference type="GO" id="GO:0015031">
    <property type="term" value="P:protein transport"/>
    <property type="evidence" value="ECO:0007669"/>
    <property type="project" value="UniProtKB-KW"/>
</dbReference>
<feature type="compositionally biased region" description="Low complexity" evidence="8">
    <location>
        <begin position="582"/>
        <end position="593"/>
    </location>
</feature>
<dbReference type="Pfam" id="PF07928">
    <property type="entry name" value="Vps54"/>
    <property type="match status" value="1"/>
</dbReference>
<evidence type="ECO:0000259" key="9">
    <source>
        <dbReference type="Pfam" id="PF07928"/>
    </source>
</evidence>
<evidence type="ECO:0000256" key="5">
    <source>
        <dbReference type="ARBA" id="ARBA00023034"/>
    </source>
</evidence>
<feature type="region of interest" description="Disordered" evidence="8">
    <location>
        <begin position="572"/>
        <end position="593"/>
    </location>
</feature>
<dbReference type="Proteomes" id="UP000838763">
    <property type="component" value="Unassembled WGS sequence"/>
</dbReference>
<proteinExistence type="inferred from homology"/>
<feature type="region of interest" description="Disordered" evidence="8">
    <location>
        <begin position="127"/>
        <end position="153"/>
    </location>
</feature>
<dbReference type="GO" id="GO:0006896">
    <property type="term" value="P:Golgi to vacuole transport"/>
    <property type="evidence" value="ECO:0007669"/>
    <property type="project" value="TreeGrafter"/>
</dbReference>
<keyword evidence="6 7" id="KW-0175">Coiled coil</keyword>
<evidence type="ECO:0000256" key="6">
    <source>
        <dbReference type="ARBA" id="ARBA00023054"/>
    </source>
</evidence>
<name>A0A9P1H0Q6_9PEZI</name>
<dbReference type="GO" id="GO:0042147">
    <property type="term" value="P:retrograde transport, endosome to Golgi"/>
    <property type="evidence" value="ECO:0007669"/>
    <property type="project" value="InterPro"/>
</dbReference>
<evidence type="ECO:0000256" key="4">
    <source>
        <dbReference type="ARBA" id="ARBA00022927"/>
    </source>
</evidence>
<comment type="caution">
    <text evidence="10">The sequence shown here is derived from an EMBL/GenBank/DDBJ whole genome shotgun (WGS) entry which is preliminary data.</text>
</comment>
<feature type="coiled-coil region" evidence="7">
    <location>
        <begin position="262"/>
        <end position="289"/>
    </location>
</feature>
<evidence type="ECO:0000256" key="2">
    <source>
        <dbReference type="ARBA" id="ARBA00009150"/>
    </source>
</evidence>
<organism evidence="10 11">
    <name type="scientific">Parascedosporium putredinis</name>
    <dbReference type="NCBI Taxonomy" id="1442378"/>
    <lineage>
        <taxon>Eukaryota</taxon>
        <taxon>Fungi</taxon>
        <taxon>Dikarya</taxon>
        <taxon>Ascomycota</taxon>
        <taxon>Pezizomycotina</taxon>
        <taxon>Sordariomycetes</taxon>
        <taxon>Hypocreomycetidae</taxon>
        <taxon>Microascales</taxon>
        <taxon>Microascaceae</taxon>
        <taxon>Parascedosporium</taxon>
    </lineage>
</organism>
<gene>
    <name evidence="10" type="ORF">PPNO1_LOCUS3579</name>
</gene>
<dbReference type="Gene3D" id="6.10.250.860">
    <property type="match status" value="1"/>
</dbReference>
<feature type="region of interest" description="Disordered" evidence="8">
    <location>
        <begin position="755"/>
        <end position="779"/>
    </location>
</feature>
<dbReference type="GO" id="GO:0019905">
    <property type="term" value="F:syntaxin binding"/>
    <property type="evidence" value="ECO:0007669"/>
    <property type="project" value="TreeGrafter"/>
</dbReference>
<evidence type="ECO:0000313" key="10">
    <source>
        <dbReference type="EMBL" id="CAI4213834.1"/>
    </source>
</evidence>
<feature type="region of interest" description="Disordered" evidence="8">
    <location>
        <begin position="1045"/>
        <end position="1089"/>
    </location>
</feature>
<sequence>MASSTPGQRSGDGPYRSSHSRSDSSFQRPSHTITPRARRGSNASSIQSTTTGSIGGLLDPSSGTWGHNTLLEIGQNGPCSSAGVERTQTPTPKDIPPVPLTNIEKVDPSEFSSYLNQMGALYEQLQRARETEDDGQGGRKGSRPDDEAPGLDRIQRHGAAGSSRKHGHGPPPLSTIPTVYFEESFHLENPRTFDVVSERSEVVPQAPAASDEDGAGPAPRKALATNAILQEKLSWYMDTVEMHLINSISTASTTFFTALGSLRELHSEAADSVERIKTLRKDLVALDEEVVAKGLELTEKRQKHRNLQQLRDALIQLKFVVDGVIRCEALVEKGDVDTALTEIGGLERLIKGELDDSVPSIKDSPVAHIQLRDLSGATALRGVPGDLDTLRLRIGKVFGQKLQEILLGDLRNHVETVSIREVLQRWGSAAMRARGGHVKEPSVFPTYLGSTEKLRAALLPNIVGLHRANHVSTAISGYRESVMREIRQLVRRPLPSSTDDDADSMMSASTMSGGRSRSSQERSAVLARNLRALDPGDSEELLATVYVGVAETLRRVTTQTKVLLDVASEVGDPQAGAGGSGARSPIAPRSPIASPKVGRIQQDLSGFEIQEELHKALDLGNLLGQAVDLSHDKIIRILRVRTEQSVGLELPWFLRYFTLNLFFATECESVSGRSGTALKTLVNNQILDFVRAHGDREMQALATGMGSDNWNAKDFGEREAAMLDEILGSSTRDPPSFGKPSRIWLPPTVDEPAINGDGVGSGATAGENGTAAATSKEKARGATIDDETYLLPNSGVLCLEGISRFVRLMCGIPSMTADVASSLVAYLQMFNSRCTQLILGAGATKSAGLKNITTKHLALASQALAFLAALIPHMREFVRRHAGTGPTSSGGGGGGAGNGAASLMGEFDKVRRQLQEHQDGIYQKLVDIMSGRALAHCKSMRAVTDWDTGTGTGTHAYAETLAKETATLHRVLTKHLPERSIQMIMVPVFTSYKEQFGKAFQAADPQTEAGRASMLRDIDLLATKLSKIDGFGDLDTYLTKIVNNKDIKEAKPEPKVDPKVEPKSSQGDKETEDKGAAAVEEKAEDGEKK</sequence>
<keyword evidence="11" id="KW-1185">Reference proteome</keyword>
<evidence type="ECO:0000256" key="8">
    <source>
        <dbReference type="SAM" id="MobiDB-lite"/>
    </source>
</evidence>
<keyword evidence="5" id="KW-0333">Golgi apparatus</keyword>
<protein>
    <recommendedName>
        <fullName evidence="9">Vacuolar protein sorting-associated protein 54 C-terminal domain-containing protein</fullName>
    </recommendedName>
</protein>
<dbReference type="OrthoDB" id="10259024at2759"/>
<dbReference type="PANTHER" id="PTHR12965">
    <property type="entry name" value="VACUOLAR PROTEIN SORTING 54"/>
    <property type="match status" value="1"/>
</dbReference>
<evidence type="ECO:0000256" key="7">
    <source>
        <dbReference type="SAM" id="Coils"/>
    </source>
</evidence>
<dbReference type="GO" id="GO:0005829">
    <property type="term" value="C:cytosol"/>
    <property type="evidence" value="ECO:0007669"/>
    <property type="project" value="GOC"/>
</dbReference>
<dbReference type="InterPro" id="IPR039745">
    <property type="entry name" value="Vps54"/>
</dbReference>
<dbReference type="EMBL" id="CALLCH030000009">
    <property type="protein sequence ID" value="CAI4213834.1"/>
    <property type="molecule type" value="Genomic_DNA"/>
</dbReference>
<keyword evidence="3" id="KW-0813">Transport</keyword>
<evidence type="ECO:0000256" key="3">
    <source>
        <dbReference type="ARBA" id="ARBA00022448"/>
    </source>
</evidence>
<feature type="region of interest" description="Disordered" evidence="8">
    <location>
        <begin position="493"/>
        <end position="523"/>
    </location>
</feature>
<dbReference type="AlphaFoldDB" id="A0A9P1H0Q6"/>